<dbReference type="InterPro" id="IPR034045">
    <property type="entry name" value="Pep_S8_CspA-like"/>
</dbReference>
<dbReference type="SUPFAM" id="SSF52743">
    <property type="entry name" value="Subtilisin-like"/>
    <property type="match status" value="1"/>
</dbReference>
<dbReference type="EMBL" id="JAQIFT010000062">
    <property type="protein sequence ID" value="MDA3733476.1"/>
    <property type="molecule type" value="Genomic_DNA"/>
</dbReference>
<dbReference type="InterPro" id="IPR015500">
    <property type="entry name" value="Peptidase_S8_subtilisin-rel"/>
</dbReference>
<keyword evidence="4" id="KW-0720">Serine protease</keyword>
<evidence type="ECO:0000313" key="8">
    <source>
        <dbReference type="Proteomes" id="UP001169242"/>
    </source>
</evidence>
<dbReference type="Pfam" id="PF00082">
    <property type="entry name" value="Peptidase_S8"/>
    <property type="match status" value="2"/>
</dbReference>
<keyword evidence="2" id="KW-0645">Protease</keyword>
<accession>A0AA42DR16</accession>
<evidence type="ECO:0000256" key="2">
    <source>
        <dbReference type="ARBA" id="ARBA00022670"/>
    </source>
</evidence>
<keyword evidence="3" id="KW-0378">Hydrolase</keyword>
<dbReference type="Gene3D" id="2.60.120.1290">
    <property type="match status" value="1"/>
</dbReference>
<reference evidence="7" key="1">
    <citation type="journal article" date="2023" name="Int. J. Syst. Evol. Microbiol.">
        <title>&lt;i&gt;Holtiella tumoricola&lt;/i&gt; gen. nov. sp. nov., isolated from a human clinical sample.</title>
        <authorList>
            <person name="Allen-Vercoe E."/>
            <person name="Daigneault M.C."/>
            <person name="Vancuren S.J."/>
            <person name="Cochrane K."/>
            <person name="O'Neal L.L."/>
            <person name="Sankaranarayanan K."/>
            <person name="Lawson P.A."/>
        </authorList>
    </citation>
    <scope>NUCLEOTIDE SEQUENCE</scope>
    <source>
        <strain evidence="7">CC70A</strain>
    </source>
</reference>
<dbReference type="PRINTS" id="PR00723">
    <property type="entry name" value="SUBTILISIN"/>
</dbReference>
<evidence type="ECO:0000259" key="6">
    <source>
        <dbReference type="Pfam" id="PF00082"/>
    </source>
</evidence>
<dbReference type="CDD" id="cd07478">
    <property type="entry name" value="Peptidases_S8_CspA-like"/>
    <property type="match status" value="1"/>
</dbReference>
<dbReference type="InterPro" id="IPR050131">
    <property type="entry name" value="Peptidase_S8_subtilisin-like"/>
</dbReference>
<dbReference type="PROSITE" id="PS00136">
    <property type="entry name" value="SUBTILASE_ASP"/>
    <property type="match status" value="1"/>
</dbReference>
<dbReference type="GO" id="GO:0004252">
    <property type="term" value="F:serine-type endopeptidase activity"/>
    <property type="evidence" value="ECO:0007669"/>
    <property type="project" value="InterPro"/>
</dbReference>
<comment type="caution">
    <text evidence="5">Lacks conserved residue(s) required for the propagation of feature annotation.</text>
</comment>
<dbReference type="InterPro" id="IPR000209">
    <property type="entry name" value="Peptidase_S8/S53_dom"/>
</dbReference>
<evidence type="ECO:0000256" key="3">
    <source>
        <dbReference type="ARBA" id="ARBA00022801"/>
    </source>
</evidence>
<dbReference type="Proteomes" id="UP001169242">
    <property type="component" value="Unassembled WGS sequence"/>
</dbReference>
<sequence length="562" mass="61413">MESRQTTRDYIIQHIMSVEALRTIYPTVKFYELAPGISHIAISEGQEAELNKIKQGAVAVFTPILMGLNISGVLEETNIQPFQQGSFIELTGKGTMIGFIDTGIQYTNNLFKYEDNTTRIKAIWDQTIEGNPPMNYGVDNYDFGSVYMEEDINRALASEDPYSIVPSKDTNGHGTYLAGVAAGKDRTGAAGYTGGAPDADIVVVKLREAKEYLKRENLLQENAVAYEVNDIMEGINCLIKFAHDLDKTIAICIALGSNYGAHNGLTLIERFLNDKSNVYDVILVSSAGNEGNTSHHYSNRVKQGETQEIEINVGEGEKGVAFAIWASSVDKLEVGFRTPLGNNVDVVPINFEERQEFKFNLEKSQVTIDYEFPNLTTGSQSIEVRLVNPVPGIWRLYVHGKYILSGDYNIWLPREGFIKESTRFLRPDPETTVCIPSTADKVIVVGGYDIVTQGICPSSGRGPTTSEVIKPDIIAPGVNVPGPDLIGGYTTKTGTGAAAAITTAACSLLLQWAVVEQNFNIINTSIAKTILIRGAKRSPGISYPNPVEGYGKLDLESSIENV</sequence>
<keyword evidence="8" id="KW-1185">Reference proteome</keyword>
<name>A0AA42DR16_9FIRM</name>
<dbReference type="RefSeq" id="WP_271013294.1">
    <property type="nucleotide sequence ID" value="NZ_JAQIFT010000062.1"/>
</dbReference>
<dbReference type="PIRSF" id="PIRSF037894">
    <property type="entry name" value="Subtilisin_rel_CspABC"/>
    <property type="match status" value="1"/>
</dbReference>
<protein>
    <submittedName>
        <fullName evidence="7">S8 family peptidase</fullName>
    </submittedName>
</protein>
<dbReference type="GO" id="GO:0005615">
    <property type="term" value="C:extracellular space"/>
    <property type="evidence" value="ECO:0007669"/>
    <property type="project" value="TreeGrafter"/>
</dbReference>
<evidence type="ECO:0000256" key="5">
    <source>
        <dbReference type="PROSITE-ProRule" id="PRU01240"/>
    </source>
</evidence>
<comment type="caution">
    <text evidence="7">The sequence shown here is derived from an EMBL/GenBank/DDBJ whole genome shotgun (WGS) entry which is preliminary data.</text>
</comment>
<evidence type="ECO:0000256" key="4">
    <source>
        <dbReference type="ARBA" id="ARBA00022825"/>
    </source>
</evidence>
<gene>
    <name evidence="7" type="ORF">PBV87_18510</name>
</gene>
<feature type="domain" description="Peptidase S8/S53" evidence="6">
    <location>
        <begin position="431"/>
        <end position="535"/>
    </location>
</feature>
<dbReference type="PANTHER" id="PTHR43806:SF11">
    <property type="entry name" value="CEREVISIN-RELATED"/>
    <property type="match status" value="1"/>
</dbReference>
<dbReference type="InterPro" id="IPR036852">
    <property type="entry name" value="Peptidase_S8/S53_dom_sf"/>
</dbReference>
<dbReference type="AlphaFoldDB" id="A0AA42DR16"/>
<dbReference type="PROSITE" id="PS51892">
    <property type="entry name" value="SUBTILASE"/>
    <property type="match status" value="1"/>
</dbReference>
<organism evidence="7 8">
    <name type="scientific">Holtiella tumoricola</name>
    <dbReference type="NCBI Taxonomy" id="3018743"/>
    <lineage>
        <taxon>Bacteria</taxon>
        <taxon>Bacillati</taxon>
        <taxon>Bacillota</taxon>
        <taxon>Clostridia</taxon>
        <taxon>Lachnospirales</taxon>
        <taxon>Cellulosilyticaceae</taxon>
        <taxon>Holtiella</taxon>
    </lineage>
</organism>
<dbReference type="GO" id="GO:0006508">
    <property type="term" value="P:proteolysis"/>
    <property type="evidence" value="ECO:0007669"/>
    <property type="project" value="UniProtKB-KW"/>
</dbReference>
<comment type="similarity">
    <text evidence="1 5">Belongs to the peptidase S8 family.</text>
</comment>
<evidence type="ECO:0000313" key="7">
    <source>
        <dbReference type="EMBL" id="MDA3733476.1"/>
    </source>
</evidence>
<feature type="domain" description="Peptidase S8/S53" evidence="6">
    <location>
        <begin position="92"/>
        <end position="295"/>
    </location>
</feature>
<dbReference type="InterPro" id="IPR023827">
    <property type="entry name" value="Peptidase_S8_Asp-AS"/>
</dbReference>
<proteinExistence type="inferred from homology"/>
<dbReference type="Gene3D" id="3.40.50.200">
    <property type="entry name" value="Peptidase S8/S53 domain"/>
    <property type="match status" value="1"/>
</dbReference>
<evidence type="ECO:0000256" key="1">
    <source>
        <dbReference type="ARBA" id="ARBA00011073"/>
    </source>
</evidence>
<dbReference type="InterPro" id="IPR017310">
    <property type="entry name" value="Pept_S8A_subtilisin_clostridia"/>
</dbReference>
<dbReference type="PANTHER" id="PTHR43806">
    <property type="entry name" value="PEPTIDASE S8"/>
    <property type="match status" value="1"/>
</dbReference>